<dbReference type="RefSeq" id="WP_151563869.1">
    <property type="nucleotide sequence ID" value="NZ_WBMT01000012.1"/>
</dbReference>
<feature type="compositionally biased region" description="Polar residues" evidence="1">
    <location>
        <begin position="93"/>
        <end position="104"/>
    </location>
</feature>
<organism evidence="2 3">
    <name type="scientific">Actinomadura rudentiformis</name>
    <dbReference type="NCBI Taxonomy" id="359158"/>
    <lineage>
        <taxon>Bacteria</taxon>
        <taxon>Bacillati</taxon>
        <taxon>Actinomycetota</taxon>
        <taxon>Actinomycetes</taxon>
        <taxon>Streptosporangiales</taxon>
        <taxon>Thermomonosporaceae</taxon>
        <taxon>Actinomadura</taxon>
    </lineage>
</organism>
<dbReference type="AlphaFoldDB" id="A0A6H9YHI8"/>
<evidence type="ECO:0000313" key="3">
    <source>
        <dbReference type="Proteomes" id="UP000468735"/>
    </source>
</evidence>
<name>A0A6H9YHI8_9ACTN</name>
<feature type="region of interest" description="Disordered" evidence="1">
    <location>
        <begin position="68"/>
        <end position="104"/>
    </location>
</feature>
<protein>
    <submittedName>
        <fullName evidence="2">Uncharacterized protein</fullName>
    </submittedName>
</protein>
<accession>A0A6H9YHI8</accession>
<proteinExistence type="predicted"/>
<sequence>MGSAKSSEEGDPEQGQSYRLVFTAVLGTTVQYMEDFTSRLRYLYVGSNVNQVAAQLSTLTWLHSRRSSQGSMPACSIPARASGDVGDHLFDPGSNTSLGSAPSP</sequence>
<keyword evidence="3" id="KW-1185">Reference proteome</keyword>
<evidence type="ECO:0000256" key="1">
    <source>
        <dbReference type="SAM" id="MobiDB-lite"/>
    </source>
</evidence>
<dbReference type="EMBL" id="WBMT01000012">
    <property type="protein sequence ID" value="KAB2345921.1"/>
    <property type="molecule type" value="Genomic_DNA"/>
</dbReference>
<reference evidence="2 3" key="1">
    <citation type="submission" date="2019-09" db="EMBL/GenBank/DDBJ databases">
        <title>Actinomadura physcomitrii sp. nov., a novel actinomycete isolated from moss [Physcomitrium sphaericum (Ludw) Fuernr].</title>
        <authorList>
            <person name="Zhuang X."/>
            <person name="Liu C."/>
        </authorList>
    </citation>
    <scope>NUCLEOTIDE SEQUENCE [LARGE SCALE GENOMIC DNA]</scope>
    <source>
        <strain evidence="2 3">HMC1</strain>
    </source>
</reference>
<comment type="caution">
    <text evidence="2">The sequence shown here is derived from an EMBL/GenBank/DDBJ whole genome shotgun (WGS) entry which is preliminary data.</text>
</comment>
<gene>
    <name evidence="2" type="ORF">F8566_24680</name>
</gene>
<dbReference type="Proteomes" id="UP000468735">
    <property type="component" value="Unassembled WGS sequence"/>
</dbReference>
<evidence type="ECO:0000313" key="2">
    <source>
        <dbReference type="EMBL" id="KAB2345921.1"/>
    </source>
</evidence>